<name>A0ABU1Y2L4_9GAMM</name>
<organism evidence="1 2">
    <name type="scientific">Luteimonas terrae</name>
    <dbReference type="NCBI Taxonomy" id="1530191"/>
    <lineage>
        <taxon>Bacteria</taxon>
        <taxon>Pseudomonadati</taxon>
        <taxon>Pseudomonadota</taxon>
        <taxon>Gammaproteobacteria</taxon>
        <taxon>Lysobacterales</taxon>
        <taxon>Lysobacteraceae</taxon>
        <taxon>Luteimonas</taxon>
    </lineage>
</organism>
<dbReference type="RefSeq" id="WP_310238333.1">
    <property type="nucleotide sequence ID" value="NZ_JAVDWO010000018.1"/>
</dbReference>
<accession>A0ABU1Y2L4</accession>
<keyword evidence="2" id="KW-1185">Reference proteome</keyword>
<dbReference type="EMBL" id="JAVDWO010000018">
    <property type="protein sequence ID" value="MDR7194690.1"/>
    <property type="molecule type" value="Genomic_DNA"/>
</dbReference>
<evidence type="ECO:0000313" key="1">
    <source>
        <dbReference type="EMBL" id="MDR7194690.1"/>
    </source>
</evidence>
<sequence length="107" mass="11272">MINADINISVAASGLNATKESGGEGGSWLVAMAKALGSMLGEKAGKMVETSKEMEKYTGDSPEDAKQFSMLQTQFQAESQMFSMLSNTISTALKSIGEGLTANARKQ</sequence>
<gene>
    <name evidence="1" type="ORF">J2W68_003438</name>
</gene>
<reference evidence="1 2" key="1">
    <citation type="submission" date="2023-07" db="EMBL/GenBank/DDBJ databases">
        <title>Sorghum-associated microbial communities from plants grown in Nebraska, USA.</title>
        <authorList>
            <person name="Schachtman D."/>
        </authorList>
    </citation>
    <scope>NUCLEOTIDE SEQUENCE [LARGE SCALE GENOMIC DNA]</scope>
    <source>
        <strain evidence="1 2">4099</strain>
    </source>
</reference>
<dbReference type="Proteomes" id="UP001256588">
    <property type="component" value="Unassembled WGS sequence"/>
</dbReference>
<proteinExistence type="predicted"/>
<evidence type="ECO:0000313" key="2">
    <source>
        <dbReference type="Proteomes" id="UP001256588"/>
    </source>
</evidence>
<comment type="caution">
    <text evidence="1">The sequence shown here is derived from an EMBL/GenBank/DDBJ whole genome shotgun (WGS) entry which is preliminary data.</text>
</comment>
<protein>
    <submittedName>
        <fullName evidence="1">Uncharacterized protein</fullName>
    </submittedName>
</protein>